<dbReference type="InterPro" id="IPR004521">
    <property type="entry name" value="Uncharacterised_CHP00451"/>
</dbReference>
<dbReference type="EC" id="2.6.1.97" evidence="6"/>
<keyword evidence="4" id="KW-0175">Coiled coil</keyword>
<proteinExistence type="inferred from homology"/>
<dbReference type="SUPFAM" id="SSF88802">
    <property type="entry name" value="Pre-PUA domain"/>
    <property type="match status" value="1"/>
</dbReference>
<comment type="similarity">
    <text evidence="2">Belongs to the archaeosine synthase type 1 family.</text>
</comment>
<dbReference type="InterPro" id="IPR002478">
    <property type="entry name" value="PUA"/>
</dbReference>
<reference evidence="6 7" key="1">
    <citation type="journal article" date="2019" name="Int. J. Syst. Evol. Microbiol.">
        <title>The Global Catalogue of Microorganisms (GCM) 10K type strain sequencing project: providing services to taxonomists for standard genome sequencing and annotation.</title>
        <authorList>
            <consortium name="The Broad Institute Genomics Platform"/>
            <consortium name="The Broad Institute Genome Sequencing Center for Infectious Disease"/>
            <person name="Wu L."/>
            <person name="Ma J."/>
        </authorList>
    </citation>
    <scope>NUCLEOTIDE SEQUENCE [LARGE SCALE GENOMIC DNA]</scope>
    <source>
        <strain evidence="6 7">DT55</strain>
    </source>
</reference>
<dbReference type="GO" id="GO:0002948">
    <property type="term" value="F:archaeosine synthase activity"/>
    <property type="evidence" value="ECO:0007669"/>
    <property type="project" value="UniProtKB-EC"/>
</dbReference>
<dbReference type="SMART" id="SM00359">
    <property type="entry name" value="PUA"/>
    <property type="match status" value="1"/>
</dbReference>
<dbReference type="GeneID" id="79269215"/>
<dbReference type="RefSeq" id="WP_276238646.1">
    <property type="nucleotide sequence ID" value="NZ_CP119989.1"/>
</dbReference>
<comment type="pathway">
    <text evidence="1">tRNA modification; archaeosine-tRNA biosynthesis.</text>
</comment>
<keyword evidence="3" id="KW-0819">tRNA processing</keyword>
<organism evidence="6 7">
    <name type="scientific">Halobaculum marinum</name>
    <dbReference type="NCBI Taxonomy" id="3031996"/>
    <lineage>
        <taxon>Archaea</taxon>
        <taxon>Methanobacteriati</taxon>
        <taxon>Methanobacteriota</taxon>
        <taxon>Stenosarchaea group</taxon>
        <taxon>Halobacteria</taxon>
        <taxon>Halobacteriales</taxon>
        <taxon>Haloferacaceae</taxon>
        <taxon>Halobaculum</taxon>
    </lineage>
</organism>
<dbReference type="InterPro" id="IPR002616">
    <property type="entry name" value="tRNA_ribo_trans-like"/>
</dbReference>
<sequence length="588" mass="65133">MTDYFEVHERDGAARLGELRLDSPLTTPALADDVVRDAGSLWNAERDAPDGDDAVLTILPHRAYPAGTREEVVDAFAAEYPDIGGPSAAVIPSDAPDVGGAADAPVDAFVLSDAQGVVGHAAAFAEAVVDVRETVPADTALYLSGVATPLNVATLVYAGVDLVDAKRARVKGSQGKYLTDEGERFLEDLDELPCSCPACQVPREEFDHAACEEHNVNALEAELRRVRRRIREGRLRDYVEGQARHEQWLTAAFRELDQQYGYVEERAPVARNNELSAATSDTIRRPEIQRFAERVTDRYVNRFRNPLVLVPCSARKPYSESQSHGQFHDAIQFRAHLASMTSPIGVVPQELELTYPAQHYDTVVTGRWSEDEKQFVAEVLKRYLQRNEYPRVIAHVPEDGYRDICERVEEQVDVPFEYTVEDHPTTTESIGNLMSTLDGELKYTKREREHNTVRALADYMLGDGAGDDLFDELNTRSRYPKLQVRDDDEELLATMVPTYGALAFTLAGAHQWVDSDAPTKTVEIDAFVPQGSVLAPGVVDADDDIRVGDEVVVEGPKAFAVGRAEMHGAEMRSSTRGIAVDVRHSEER</sequence>
<dbReference type="AlphaFoldDB" id="A0ABD5WX22"/>
<dbReference type="InterPro" id="IPR038250">
    <property type="entry name" value="TGT_C2_sf"/>
</dbReference>
<dbReference type="InterPro" id="IPR015947">
    <property type="entry name" value="PUA-like_sf"/>
</dbReference>
<evidence type="ECO:0000313" key="6">
    <source>
        <dbReference type="EMBL" id="MFC7096891.1"/>
    </source>
</evidence>
<keyword evidence="7" id="KW-1185">Reference proteome</keyword>
<dbReference type="Gene3D" id="3.20.20.105">
    <property type="entry name" value="Queuine tRNA-ribosyltransferase-like"/>
    <property type="match status" value="1"/>
</dbReference>
<gene>
    <name evidence="6" type="primary">arcS</name>
    <name evidence="6" type="ORF">ACFQKD_06190</name>
</gene>
<evidence type="ECO:0000256" key="2">
    <source>
        <dbReference type="ARBA" id="ARBA00008906"/>
    </source>
</evidence>
<dbReference type="InterPro" id="IPR053418">
    <property type="entry name" value="Archaeosine_synthase_1"/>
</dbReference>
<dbReference type="Pfam" id="PF01702">
    <property type="entry name" value="TGT"/>
    <property type="match status" value="1"/>
</dbReference>
<protein>
    <submittedName>
        <fullName evidence="6">Archaeosine synthase subunit alpha</fullName>
        <ecNumber evidence="6">2.6.1.97</ecNumber>
    </submittedName>
</protein>
<dbReference type="Gene3D" id="3.40.50.10630">
    <property type="entry name" value="Uracil-DNA glycosylase-like"/>
    <property type="match status" value="1"/>
</dbReference>
<dbReference type="PROSITE" id="PS50890">
    <property type="entry name" value="PUA"/>
    <property type="match status" value="1"/>
</dbReference>
<dbReference type="InterPro" id="IPR040777">
    <property type="entry name" value="DUF5591"/>
</dbReference>
<dbReference type="PANTHER" id="PTHR46499:SF2">
    <property type="entry name" value="ARCHAEOSINE SYNTHASE"/>
    <property type="match status" value="1"/>
</dbReference>
<comment type="caution">
    <text evidence="6">The sequence shown here is derived from an EMBL/GenBank/DDBJ whole genome shotgun (WGS) entry which is preliminary data.</text>
</comment>
<dbReference type="Proteomes" id="UP001596388">
    <property type="component" value="Unassembled WGS sequence"/>
</dbReference>
<dbReference type="Pfam" id="PF14810">
    <property type="entry name" value="TGT_C2"/>
    <property type="match status" value="1"/>
</dbReference>
<keyword evidence="6" id="KW-0808">Transferase</keyword>
<dbReference type="GO" id="GO:0008033">
    <property type="term" value="P:tRNA processing"/>
    <property type="evidence" value="ECO:0007669"/>
    <property type="project" value="UniProtKB-KW"/>
</dbReference>
<evidence type="ECO:0000313" key="7">
    <source>
        <dbReference type="Proteomes" id="UP001596388"/>
    </source>
</evidence>
<dbReference type="NCBIfam" id="NF040592">
    <property type="entry name" value="tRNA_mod_ArcS"/>
    <property type="match status" value="1"/>
</dbReference>
<dbReference type="InterPro" id="IPR029402">
    <property type="entry name" value="TGT_C2"/>
</dbReference>
<evidence type="ECO:0000256" key="4">
    <source>
        <dbReference type="SAM" id="Coils"/>
    </source>
</evidence>
<dbReference type="Gene3D" id="3.10.450.90">
    <property type="entry name" value="ArcTGT, C2 domain"/>
    <property type="match status" value="1"/>
</dbReference>
<dbReference type="GO" id="GO:0008483">
    <property type="term" value="F:transaminase activity"/>
    <property type="evidence" value="ECO:0007669"/>
    <property type="project" value="UniProtKB-KW"/>
</dbReference>
<dbReference type="NCBIfam" id="TIGR00451">
    <property type="entry name" value="unchar_dom_2"/>
    <property type="match status" value="1"/>
</dbReference>
<feature type="domain" description="PUA" evidence="5">
    <location>
        <begin position="520"/>
        <end position="587"/>
    </location>
</feature>
<dbReference type="SUPFAM" id="SSF88697">
    <property type="entry name" value="PUA domain-like"/>
    <property type="match status" value="1"/>
</dbReference>
<keyword evidence="6" id="KW-0032">Aminotransferase</keyword>
<feature type="coiled-coil region" evidence="4">
    <location>
        <begin position="209"/>
        <end position="236"/>
    </location>
</feature>
<evidence type="ECO:0000256" key="3">
    <source>
        <dbReference type="ARBA" id="ARBA00022694"/>
    </source>
</evidence>
<dbReference type="InterPro" id="IPR036974">
    <property type="entry name" value="PUA_sf"/>
</dbReference>
<evidence type="ECO:0000259" key="5">
    <source>
        <dbReference type="SMART" id="SM00359"/>
    </source>
</evidence>
<dbReference type="Pfam" id="PF17884">
    <property type="entry name" value="DUF5591"/>
    <property type="match status" value="1"/>
</dbReference>
<dbReference type="InterPro" id="IPR036895">
    <property type="entry name" value="Uracil-DNA_glycosylase-like_sf"/>
</dbReference>
<dbReference type="CDD" id="cd21149">
    <property type="entry name" value="PUA_archaeosine_TGT"/>
    <property type="match status" value="1"/>
</dbReference>
<dbReference type="Gene3D" id="2.30.130.10">
    <property type="entry name" value="PUA domain"/>
    <property type="match status" value="1"/>
</dbReference>
<dbReference type="Pfam" id="PF01472">
    <property type="entry name" value="PUA"/>
    <property type="match status" value="1"/>
</dbReference>
<name>A0ABD5WX22_9EURY</name>
<dbReference type="InterPro" id="IPR050076">
    <property type="entry name" value="ArchSynthase1/Queuine_TRR"/>
</dbReference>
<dbReference type="EMBL" id="JBHTAG010000002">
    <property type="protein sequence ID" value="MFC7096891.1"/>
    <property type="molecule type" value="Genomic_DNA"/>
</dbReference>
<dbReference type="SUPFAM" id="SSF52141">
    <property type="entry name" value="Uracil-DNA glycosylase-like"/>
    <property type="match status" value="1"/>
</dbReference>
<dbReference type="PANTHER" id="PTHR46499">
    <property type="entry name" value="QUEUINE TRNA-RIBOSYLTRANSFERASE"/>
    <property type="match status" value="1"/>
</dbReference>
<accession>A0ABD5WX22</accession>
<dbReference type="InterPro" id="IPR036511">
    <property type="entry name" value="TGT-like_sf"/>
</dbReference>
<dbReference type="SUPFAM" id="SSF51713">
    <property type="entry name" value="tRNA-guanine transglycosylase"/>
    <property type="match status" value="1"/>
</dbReference>
<evidence type="ECO:0000256" key="1">
    <source>
        <dbReference type="ARBA" id="ARBA00005030"/>
    </source>
</evidence>